<proteinExistence type="inferred from homology"/>
<organism evidence="3 4">
    <name type="scientific">Candidatus Acidulodesulfobacterium ferriphilum</name>
    <dbReference type="NCBI Taxonomy" id="2597223"/>
    <lineage>
        <taxon>Bacteria</taxon>
        <taxon>Deltaproteobacteria</taxon>
        <taxon>Candidatus Acidulodesulfobacterales</taxon>
        <taxon>Candidatus Acidulodesulfobacterium</taxon>
    </lineage>
</organism>
<dbReference type="PANTHER" id="PTHR11993:SF10">
    <property type="entry name" value="NADH DEHYDROGENASE [UBIQUINONE] IRON-SULFUR PROTEIN 2, MITOCHONDRIAL"/>
    <property type="match status" value="1"/>
</dbReference>
<accession>A0A519BCN4</accession>
<dbReference type="AlphaFoldDB" id="A0A519BCN4"/>
<comment type="subcellular location">
    <subcellularLocation>
        <location evidence="1">Cell membrane</location>
        <topology evidence="1">Peripheral membrane protein</topology>
        <orientation evidence="1">Cytoplasmic side</orientation>
    </subcellularLocation>
</comment>
<comment type="similarity">
    <text evidence="1">Belongs to the complex I 49 kDa subunit family.</text>
</comment>
<gene>
    <name evidence="1" type="primary">nuoD</name>
    <name evidence="3" type="ORF">EVJ47_01835</name>
</gene>
<dbReference type="InterPro" id="IPR022885">
    <property type="entry name" value="NDH1_su_D/H"/>
</dbReference>
<evidence type="ECO:0000313" key="4">
    <source>
        <dbReference type="Proteomes" id="UP000320813"/>
    </source>
</evidence>
<dbReference type="SUPFAM" id="SSF56762">
    <property type="entry name" value="HydB/Nqo4-like"/>
    <property type="match status" value="1"/>
</dbReference>
<dbReference type="EMBL" id="SGBD01000001">
    <property type="protein sequence ID" value="RZD15040.1"/>
    <property type="molecule type" value="Genomic_DNA"/>
</dbReference>
<dbReference type="GO" id="GO:0051287">
    <property type="term" value="F:NAD binding"/>
    <property type="evidence" value="ECO:0007669"/>
    <property type="project" value="InterPro"/>
</dbReference>
<name>A0A519BCN4_9DELT</name>
<dbReference type="Gene3D" id="1.10.645.10">
    <property type="entry name" value="Cytochrome-c3 Hydrogenase, chain B"/>
    <property type="match status" value="1"/>
</dbReference>
<comment type="subunit">
    <text evidence="1">NDH-1 is composed of 14 different subunits. Subunits NuoB, C, D, E, F, and G constitute the peripheral sector of the complex.</text>
</comment>
<dbReference type="NCBIfam" id="NF004739">
    <property type="entry name" value="PRK06075.1"/>
    <property type="match status" value="1"/>
</dbReference>
<keyword evidence="1" id="KW-0830">Ubiquinone</keyword>
<comment type="catalytic activity">
    <reaction evidence="1">
        <text>a quinone + NADH + 5 H(+)(in) = a quinol + NAD(+) + 4 H(+)(out)</text>
        <dbReference type="Rhea" id="RHEA:57888"/>
        <dbReference type="ChEBI" id="CHEBI:15378"/>
        <dbReference type="ChEBI" id="CHEBI:24646"/>
        <dbReference type="ChEBI" id="CHEBI:57540"/>
        <dbReference type="ChEBI" id="CHEBI:57945"/>
        <dbReference type="ChEBI" id="CHEBI:132124"/>
    </reaction>
</comment>
<dbReference type="GO" id="GO:0048038">
    <property type="term" value="F:quinone binding"/>
    <property type="evidence" value="ECO:0007669"/>
    <property type="project" value="UniProtKB-KW"/>
</dbReference>
<dbReference type="Pfam" id="PF00346">
    <property type="entry name" value="Complex1_49kDa"/>
    <property type="match status" value="1"/>
</dbReference>
<dbReference type="InterPro" id="IPR029014">
    <property type="entry name" value="NiFe-Hase_large"/>
</dbReference>
<dbReference type="InterPro" id="IPR001135">
    <property type="entry name" value="NADH_Q_OxRdtase_suD"/>
</dbReference>
<keyword evidence="1" id="KW-1278">Translocase</keyword>
<evidence type="ECO:0000259" key="2">
    <source>
        <dbReference type="Pfam" id="PF00346"/>
    </source>
</evidence>
<dbReference type="NCBIfam" id="TIGR01962">
    <property type="entry name" value="NuoD"/>
    <property type="match status" value="1"/>
</dbReference>
<feature type="domain" description="NADH-quinone oxidoreductase subunit D" evidence="2">
    <location>
        <begin position="127"/>
        <end position="399"/>
    </location>
</feature>
<sequence>MFEYKDFLIETDKFPLNVGPSHPATHGVLRVLVQLDGEVVVNAEPVIGYLHTSMEKYAESRTYHQAETITDRMDYVSAASNNLGYILAVEKLCGVKAPKRAEYVRVILAEFTRISSHLVWLGTHAVDIGALTEFLYCFRERELILDIIEAVTGARMTPSFYRVGGLAMDIHKDFIDKTRNFIKIFPEKVSEYEALLTKNKIWLERTKNLGIISAEDAANFALTGPSLRGSGLKYDVRKTNPYSSYEDFDFEIPLGDTGDVYDRYFVRIEEMRQSLKIINQAVENIPAGEYLSYDEYPRYVIPPKKRALTTMEGMISLFKYGMEGIKPPKGEAYHSVENPRGELGFYLVSDGSAFPYRMRVRPPSFCNISALCKMTKGHLLADLVAIMGSVDILLGEVDR</sequence>
<comment type="function">
    <text evidence="1">NDH-1 shuttles electrons from NADH, via FMN and iron-sulfur (Fe-S) centers, to quinones in the respiratory chain. The immediate electron acceptor for the enzyme in this species is believed to be ubiquinone. Couples the redox reaction to proton translocation (for every two electrons transferred, four hydrogen ions are translocated across the cytoplasmic membrane), and thus conserves the redox energy in a proton gradient.</text>
</comment>
<comment type="caution">
    <text evidence="3">The sequence shown here is derived from an EMBL/GenBank/DDBJ whole genome shotgun (WGS) entry which is preliminary data.</text>
</comment>
<keyword evidence="1" id="KW-0813">Transport</keyword>
<keyword evidence="3" id="KW-0560">Oxidoreductase</keyword>
<dbReference type="PANTHER" id="PTHR11993">
    <property type="entry name" value="NADH-UBIQUINONE OXIDOREDUCTASE 49 KDA SUBUNIT"/>
    <property type="match status" value="1"/>
</dbReference>
<reference evidence="3 4" key="1">
    <citation type="submission" date="2019-01" db="EMBL/GenBank/DDBJ databases">
        <title>Insights into ecological role of a new deltaproteobacterial order Candidatus Sinidesulfobacterales (Sva0485) by metagenomics and metatranscriptomics.</title>
        <authorList>
            <person name="Tan S."/>
            <person name="Liu J."/>
            <person name="Fang Y."/>
            <person name="Hedlund B.P."/>
            <person name="Lian Z.H."/>
            <person name="Huang L.Y."/>
            <person name="Li J.T."/>
            <person name="Huang L.N."/>
            <person name="Li W.J."/>
            <person name="Jiang H.C."/>
            <person name="Dong H.L."/>
            <person name="Shu W.S."/>
        </authorList>
    </citation>
    <scope>NUCLEOTIDE SEQUENCE [LARGE SCALE GENOMIC DNA]</scope>
    <source>
        <strain evidence="3">AP3</strain>
    </source>
</reference>
<dbReference type="GO" id="GO:0050136">
    <property type="term" value="F:NADH dehydrogenase (quinone) (non-electrogenic) activity"/>
    <property type="evidence" value="ECO:0007669"/>
    <property type="project" value="UniProtKB-UniRule"/>
</dbReference>
<dbReference type="Proteomes" id="UP000320813">
    <property type="component" value="Unassembled WGS sequence"/>
</dbReference>
<dbReference type="GO" id="GO:0005886">
    <property type="term" value="C:plasma membrane"/>
    <property type="evidence" value="ECO:0007669"/>
    <property type="project" value="UniProtKB-SubCell"/>
</dbReference>
<keyword evidence="1" id="KW-0874">Quinone</keyword>
<keyword evidence="1" id="KW-0520">NAD</keyword>
<dbReference type="HAMAP" id="MF_01358">
    <property type="entry name" value="NDH1_NuoD"/>
    <property type="match status" value="1"/>
</dbReference>
<evidence type="ECO:0000313" key="3">
    <source>
        <dbReference type="EMBL" id="RZD15040.1"/>
    </source>
</evidence>
<protein>
    <recommendedName>
        <fullName evidence="1">NADH-quinone oxidoreductase subunit D</fullName>
        <ecNumber evidence="1">7.1.1.-</ecNumber>
    </recommendedName>
    <alternativeName>
        <fullName evidence="1">NADH dehydrogenase I subunit D</fullName>
    </alternativeName>
    <alternativeName>
        <fullName evidence="1">NDH-1 subunit D</fullName>
    </alternativeName>
</protein>
<evidence type="ECO:0000256" key="1">
    <source>
        <dbReference type="HAMAP-Rule" id="MF_01358"/>
    </source>
</evidence>
<keyword evidence="1" id="KW-1003">Cell membrane</keyword>
<keyword evidence="1" id="KW-0472">Membrane</keyword>
<dbReference type="EC" id="7.1.1.-" evidence="1"/>